<keyword evidence="2" id="KW-1185">Reference proteome</keyword>
<name>A0A830G891_9EURY</name>
<evidence type="ECO:0000313" key="2">
    <source>
        <dbReference type="Proteomes" id="UP000608850"/>
    </source>
</evidence>
<proteinExistence type="predicted"/>
<evidence type="ECO:0000313" key="1">
    <source>
        <dbReference type="EMBL" id="GGN09603.1"/>
    </source>
</evidence>
<reference evidence="1 2" key="1">
    <citation type="journal article" date="2019" name="Int. J. Syst. Evol. Microbiol.">
        <title>The Global Catalogue of Microorganisms (GCM) 10K type strain sequencing project: providing services to taxonomists for standard genome sequencing and annotation.</title>
        <authorList>
            <consortium name="The Broad Institute Genomics Platform"/>
            <consortium name="The Broad Institute Genome Sequencing Center for Infectious Disease"/>
            <person name="Wu L."/>
            <person name="Ma J."/>
        </authorList>
    </citation>
    <scope>NUCLEOTIDE SEQUENCE [LARGE SCALE GENOMIC DNA]</scope>
    <source>
        <strain evidence="1 2">JCM 16331</strain>
    </source>
</reference>
<sequence length="120" mass="12398">MVIPFERESSARAAYSLSAVPLPGVGVVISTCTDPPGLIPLAAATDGASDRYPSRPTDICACRRTSLRGIDGAHPGLRWWTSALDVLAVASLTNGAPGTLTHLFTYTASATEISLSVGRG</sequence>
<dbReference type="EMBL" id="BMOQ01000002">
    <property type="protein sequence ID" value="GGN09603.1"/>
    <property type="molecule type" value="Genomic_DNA"/>
</dbReference>
<accession>A0A830G891</accession>
<dbReference type="Proteomes" id="UP000608850">
    <property type="component" value="Unassembled WGS sequence"/>
</dbReference>
<gene>
    <name evidence="1" type="ORF">GCM10009021_06470</name>
</gene>
<comment type="caution">
    <text evidence="1">The sequence shown here is derived from an EMBL/GenBank/DDBJ whole genome shotgun (WGS) entry which is preliminary data.</text>
</comment>
<organism evidence="1 2">
    <name type="scientific">Halarchaeum nitratireducens</name>
    <dbReference type="NCBI Taxonomy" id="489913"/>
    <lineage>
        <taxon>Archaea</taxon>
        <taxon>Methanobacteriati</taxon>
        <taxon>Methanobacteriota</taxon>
        <taxon>Stenosarchaea group</taxon>
        <taxon>Halobacteria</taxon>
        <taxon>Halobacteriales</taxon>
        <taxon>Halobacteriaceae</taxon>
    </lineage>
</organism>
<protein>
    <submittedName>
        <fullName evidence="1">Uncharacterized protein</fullName>
    </submittedName>
</protein>
<dbReference type="AlphaFoldDB" id="A0A830G891"/>